<dbReference type="Gene3D" id="1.10.3210.10">
    <property type="entry name" value="Hypothetical protein af1432"/>
    <property type="match status" value="1"/>
</dbReference>
<evidence type="ECO:0000259" key="1">
    <source>
        <dbReference type="PROSITE" id="PS51833"/>
    </source>
</evidence>
<dbReference type="InterPro" id="IPR052340">
    <property type="entry name" value="RNase_Y/CdgJ"/>
</dbReference>
<dbReference type="PROSITE" id="PS51833">
    <property type="entry name" value="HDOD"/>
    <property type="match status" value="1"/>
</dbReference>
<gene>
    <name evidence="2" type="ORF">MNBD_GAMMA23-1914</name>
</gene>
<sequence>MSESAVKAPSKSVSLQTLKLPTVSQQGMKALELINAKDLKFKDLESILSSDPMLMGILIKYANSPIYRKRIETTNVRQAMNLLGLDIVKSAILICTMRSYCEPSNPAKEMLWEKSKHLSIMAKLLARKISRKFADEIELTAMMSEMGGFVLSTNFADEYATVVAQAKEKQIAVEDEELYYFGLNRADVTALTLEKLRLPQTTLDVLDGYYKRKIPIEIKTETDTQLVILKLASILIAYKSKRELIKKDSLCLSLFETAGLAAINIDRLLDSYADEVAEGASF</sequence>
<reference evidence="2" key="1">
    <citation type="submission" date="2018-06" db="EMBL/GenBank/DDBJ databases">
        <authorList>
            <person name="Zhirakovskaya E."/>
        </authorList>
    </citation>
    <scope>NUCLEOTIDE SEQUENCE</scope>
</reference>
<dbReference type="SUPFAM" id="SSF109604">
    <property type="entry name" value="HD-domain/PDEase-like"/>
    <property type="match status" value="1"/>
</dbReference>
<name>A0A3B1AIU2_9ZZZZ</name>
<proteinExistence type="predicted"/>
<accession>A0A3B1AIU2</accession>
<dbReference type="InterPro" id="IPR013976">
    <property type="entry name" value="HDOD"/>
</dbReference>
<protein>
    <recommendedName>
        <fullName evidence="1">HDOD domain-containing protein</fullName>
    </recommendedName>
</protein>
<evidence type="ECO:0000313" key="2">
    <source>
        <dbReference type="EMBL" id="VAW99327.1"/>
    </source>
</evidence>
<dbReference type="EMBL" id="UOFT01000077">
    <property type="protein sequence ID" value="VAW99327.1"/>
    <property type="molecule type" value="Genomic_DNA"/>
</dbReference>
<dbReference type="PANTHER" id="PTHR33525">
    <property type="match status" value="1"/>
</dbReference>
<organism evidence="2">
    <name type="scientific">hydrothermal vent metagenome</name>
    <dbReference type="NCBI Taxonomy" id="652676"/>
    <lineage>
        <taxon>unclassified sequences</taxon>
        <taxon>metagenomes</taxon>
        <taxon>ecological metagenomes</taxon>
    </lineage>
</organism>
<dbReference type="Pfam" id="PF08668">
    <property type="entry name" value="HDOD"/>
    <property type="match status" value="1"/>
</dbReference>
<dbReference type="PANTHER" id="PTHR33525:SF4">
    <property type="entry name" value="CYCLIC DI-GMP PHOSPHODIESTERASE CDGJ"/>
    <property type="match status" value="1"/>
</dbReference>
<dbReference type="AlphaFoldDB" id="A0A3B1AIU2"/>
<feature type="domain" description="HDOD" evidence="1">
    <location>
        <begin position="20"/>
        <end position="212"/>
    </location>
</feature>